<comment type="caution">
    <text evidence="8">The sequence shown here is derived from an EMBL/GenBank/DDBJ whole genome shotgun (WGS) entry which is preliminary data.</text>
</comment>
<dbReference type="PANTHER" id="PTHR43166">
    <property type="entry name" value="AMINO ACID IMPORT ATP-BINDING PROTEIN"/>
    <property type="match status" value="1"/>
</dbReference>
<evidence type="ECO:0000313" key="9">
    <source>
        <dbReference type="Proteomes" id="UP000317023"/>
    </source>
</evidence>
<name>A0A546XR33_AGRTU</name>
<dbReference type="EMBL" id="SGOE01000009">
    <property type="protein sequence ID" value="TRB03197.1"/>
    <property type="molecule type" value="Genomic_DNA"/>
</dbReference>
<keyword evidence="6 8" id="KW-0067">ATP-binding</keyword>
<dbReference type="GO" id="GO:0005886">
    <property type="term" value="C:plasma membrane"/>
    <property type="evidence" value="ECO:0007669"/>
    <property type="project" value="UniProtKB-SubCell"/>
</dbReference>
<evidence type="ECO:0000256" key="4">
    <source>
        <dbReference type="ARBA" id="ARBA00022475"/>
    </source>
</evidence>
<dbReference type="PANTHER" id="PTHR43166:SF35">
    <property type="entry name" value="L-CYSTINE IMPORT ATP-BINDING PROTEIN TCYN"/>
    <property type="match status" value="1"/>
</dbReference>
<dbReference type="InterPro" id="IPR050086">
    <property type="entry name" value="MetN_ABC_transporter-like"/>
</dbReference>
<keyword evidence="5" id="KW-0547">Nucleotide-binding</keyword>
<dbReference type="InterPro" id="IPR003593">
    <property type="entry name" value="AAA+_ATPase"/>
</dbReference>
<dbReference type="InterPro" id="IPR030679">
    <property type="entry name" value="ABC_ATPase_HisP-typ"/>
</dbReference>
<organism evidence="8 9">
    <name type="scientific">Agrobacterium tumefaciens</name>
    <dbReference type="NCBI Taxonomy" id="358"/>
    <lineage>
        <taxon>Bacteria</taxon>
        <taxon>Pseudomonadati</taxon>
        <taxon>Pseudomonadota</taxon>
        <taxon>Alphaproteobacteria</taxon>
        <taxon>Hyphomicrobiales</taxon>
        <taxon>Rhizobiaceae</taxon>
        <taxon>Rhizobium/Agrobacterium group</taxon>
        <taxon>Agrobacterium</taxon>
        <taxon>Agrobacterium tumefaciens complex</taxon>
    </lineage>
</organism>
<dbReference type="GO" id="GO:0015424">
    <property type="term" value="F:ABC-type amino acid transporter activity"/>
    <property type="evidence" value="ECO:0007669"/>
    <property type="project" value="InterPro"/>
</dbReference>
<evidence type="ECO:0000256" key="5">
    <source>
        <dbReference type="ARBA" id="ARBA00022741"/>
    </source>
</evidence>
<dbReference type="AlphaFoldDB" id="A0A546XR33"/>
<dbReference type="Gene3D" id="3.40.50.300">
    <property type="entry name" value="P-loop containing nucleotide triphosphate hydrolases"/>
    <property type="match status" value="1"/>
</dbReference>
<evidence type="ECO:0000256" key="7">
    <source>
        <dbReference type="ARBA" id="ARBA00023136"/>
    </source>
</evidence>
<keyword evidence="4" id="KW-1003">Cell membrane</keyword>
<gene>
    <name evidence="8" type="ORF">EXN61_22925</name>
</gene>
<dbReference type="SUPFAM" id="SSF52540">
    <property type="entry name" value="P-loop containing nucleoside triphosphate hydrolases"/>
    <property type="match status" value="1"/>
</dbReference>
<evidence type="ECO:0000256" key="6">
    <source>
        <dbReference type="ARBA" id="ARBA00022840"/>
    </source>
</evidence>
<protein>
    <submittedName>
        <fullName evidence="8">Amino acid ABC transporter ATP-binding protein</fullName>
    </submittedName>
</protein>
<accession>A0A546XR33</accession>
<evidence type="ECO:0000256" key="2">
    <source>
        <dbReference type="ARBA" id="ARBA00005417"/>
    </source>
</evidence>
<dbReference type="InterPro" id="IPR017871">
    <property type="entry name" value="ABC_transporter-like_CS"/>
</dbReference>
<keyword evidence="7" id="KW-0472">Membrane</keyword>
<dbReference type="GO" id="GO:0005524">
    <property type="term" value="F:ATP binding"/>
    <property type="evidence" value="ECO:0007669"/>
    <property type="project" value="UniProtKB-KW"/>
</dbReference>
<comment type="similarity">
    <text evidence="2">Belongs to the ABC transporter superfamily.</text>
</comment>
<reference evidence="8 9" key="1">
    <citation type="journal article" date="2019" name="Appl. Microbiol. Biotechnol.">
        <title>Differential efficiency of wild type rhizogenic strains for rol gene transformation of plants.</title>
        <authorList>
            <person name="Desmet S."/>
            <person name="De Keyser E."/>
            <person name="Van Vaerenbergh J."/>
            <person name="Baeyen S."/>
            <person name="Van Huylenbroeck J."/>
            <person name="Geelen D."/>
            <person name="Dhooghe E."/>
        </authorList>
    </citation>
    <scope>NUCLEOTIDE SEQUENCE [LARGE SCALE GENOMIC DNA]</scope>
    <source>
        <strain evidence="8 9">MAFF210266</strain>
    </source>
</reference>
<dbReference type="Proteomes" id="UP000317023">
    <property type="component" value="Unassembled WGS sequence"/>
</dbReference>
<dbReference type="PIRSF" id="PIRSF039085">
    <property type="entry name" value="ABC_ATPase_HisP"/>
    <property type="match status" value="1"/>
</dbReference>
<evidence type="ECO:0000313" key="8">
    <source>
        <dbReference type="EMBL" id="TRB03197.1"/>
    </source>
</evidence>
<sequence length="252" mass="27438">MTTIISAKGFAKSYGDYKVLHGLSVTANRGDVIAIIGASGSGKSTFLRCLNLLEMPDAGEISFAGETVDIANFSKLSERERNRRIYEHRKHIGMVFQGFNLWSSKTLLQNVTEAPIHVHRRDPKECKEQALGLLETVGLSRFKDAYPKQLSGGQQQRAAIARALAINPSLILFDEPTSALDPELVGEVLQVMQKLAEAGTTMLVVTHEMSFARNVSSKVIFCEGGSIGAQGTPNEIFSADQPASLRKFLSIA</sequence>
<dbReference type="PROSITE" id="PS00211">
    <property type="entry name" value="ABC_TRANSPORTER_1"/>
    <property type="match status" value="1"/>
</dbReference>
<dbReference type="GO" id="GO:0016887">
    <property type="term" value="F:ATP hydrolysis activity"/>
    <property type="evidence" value="ECO:0007669"/>
    <property type="project" value="InterPro"/>
</dbReference>
<evidence type="ECO:0000256" key="1">
    <source>
        <dbReference type="ARBA" id="ARBA00004202"/>
    </source>
</evidence>
<dbReference type="RefSeq" id="WP_010900219.1">
    <property type="nucleotide sequence ID" value="NZ_SGOD01000007.1"/>
</dbReference>
<dbReference type="Pfam" id="PF00005">
    <property type="entry name" value="ABC_tran"/>
    <property type="match status" value="1"/>
</dbReference>
<dbReference type="InterPro" id="IPR003439">
    <property type="entry name" value="ABC_transporter-like_ATP-bd"/>
</dbReference>
<dbReference type="PROSITE" id="PS50893">
    <property type="entry name" value="ABC_TRANSPORTER_2"/>
    <property type="match status" value="1"/>
</dbReference>
<comment type="subcellular location">
    <subcellularLocation>
        <location evidence="1">Cell membrane</location>
        <topology evidence="1">Peripheral membrane protein</topology>
    </subcellularLocation>
</comment>
<evidence type="ECO:0000256" key="3">
    <source>
        <dbReference type="ARBA" id="ARBA00022448"/>
    </source>
</evidence>
<dbReference type="SMART" id="SM00382">
    <property type="entry name" value="AAA"/>
    <property type="match status" value="1"/>
</dbReference>
<dbReference type="InterPro" id="IPR027417">
    <property type="entry name" value="P-loop_NTPase"/>
</dbReference>
<proteinExistence type="inferred from homology"/>
<keyword evidence="3" id="KW-0813">Transport</keyword>